<dbReference type="EMBL" id="CVRI01000003">
    <property type="protein sequence ID" value="CRK87050.1"/>
    <property type="molecule type" value="Genomic_DNA"/>
</dbReference>
<name>A0A1J1HHL8_9DIPT</name>
<evidence type="ECO:0000313" key="3">
    <source>
        <dbReference type="Proteomes" id="UP000183832"/>
    </source>
</evidence>
<dbReference type="AlphaFoldDB" id="A0A1J1HHL8"/>
<reference evidence="2 3" key="1">
    <citation type="submission" date="2015-04" db="EMBL/GenBank/DDBJ databases">
        <authorList>
            <person name="Syromyatnikov M.Y."/>
            <person name="Popov V.N."/>
        </authorList>
    </citation>
    <scope>NUCLEOTIDE SEQUENCE [LARGE SCALE GENOMIC DNA]</scope>
</reference>
<gene>
    <name evidence="2" type="ORF">CLUMA_CG000892</name>
</gene>
<evidence type="ECO:0000313" key="2">
    <source>
        <dbReference type="EMBL" id="CRK87050.1"/>
    </source>
</evidence>
<organism evidence="2 3">
    <name type="scientific">Clunio marinus</name>
    <dbReference type="NCBI Taxonomy" id="568069"/>
    <lineage>
        <taxon>Eukaryota</taxon>
        <taxon>Metazoa</taxon>
        <taxon>Ecdysozoa</taxon>
        <taxon>Arthropoda</taxon>
        <taxon>Hexapoda</taxon>
        <taxon>Insecta</taxon>
        <taxon>Pterygota</taxon>
        <taxon>Neoptera</taxon>
        <taxon>Endopterygota</taxon>
        <taxon>Diptera</taxon>
        <taxon>Nematocera</taxon>
        <taxon>Chironomoidea</taxon>
        <taxon>Chironomidae</taxon>
        <taxon>Clunio</taxon>
    </lineage>
</organism>
<proteinExistence type="predicted"/>
<feature type="compositionally biased region" description="Basic and acidic residues" evidence="1">
    <location>
        <begin position="72"/>
        <end position="88"/>
    </location>
</feature>
<protein>
    <submittedName>
        <fullName evidence="2">CLUMA_CG000892, isoform A</fullName>
    </submittedName>
</protein>
<sequence>MKEKGNRLQFHLLLQFSPKPSRVVALLDALIKAVDGKKMKTTNGKLWVGMSMGRNKKRVEQERKTIANGDEVTTREDYPTASREFLKP</sequence>
<evidence type="ECO:0000256" key="1">
    <source>
        <dbReference type="SAM" id="MobiDB-lite"/>
    </source>
</evidence>
<feature type="region of interest" description="Disordered" evidence="1">
    <location>
        <begin position="57"/>
        <end position="88"/>
    </location>
</feature>
<accession>A0A1J1HHL8</accession>
<dbReference type="Proteomes" id="UP000183832">
    <property type="component" value="Unassembled WGS sequence"/>
</dbReference>
<keyword evidence="3" id="KW-1185">Reference proteome</keyword>